<dbReference type="EMBL" id="JAAKFY010000015">
    <property type="protein sequence ID" value="KAF3844404.1"/>
    <property type="molecule type" value="Genomic_DNA"/>
</dbReference>
<dbReference type="Proteomes" id="UP000518266">
    <property type="component" value="Unassembled WGS sequence"/>
</dbReference>
<comment type="subcellular location">
    <subcellularLocation>
        <location evidence="1">Membrane</location>
        <topology evidence="1">Single-pass membrane protein</topology>
    </subcellularLocation>
</comment>
<dbReference type="AlphaFoldDB" id="A0A7J5Y4R5"/>
<reference evidence="8 9" key="1">
    <citation type="submission" date="2020-03" db="EMBL/GenBank/DDBJ databases">
        <title>Dissostichus mawsoni Genome sequencing and assembly.</title>
        <authorList>
            <person name="Park H."/>
        </authorList>
    </citation>
    <scope>NUCLEOTIDE SEQUENCE [LARGE SCALE GENOMIC DNA]</scope>
    <source>
        <strain evidence="8">DM0001</strain>
        <tissue evidence="8">Muscle</tissue>
    </source>
</reference>
<keyword evidence="5 6" id="KW-0472">Membrane</keyword>
<dbReference type="PANTHER" id="PTHR33690">
    <property type="entry name" value="DUF4605 DOMAIN-CONTAINING PROTEIN"/>
    <property type="match status" value="1"/>
</dbReference>
<evidence type="ECO:0000256" key="3">
    <source>
        <dbReference type="ARBA" id="ARBA00022692"/>
    </source>
</evidence>
<organism evidence="8 9">
    <name type="scientific">Dissostichus mawsoni</name>
    <name type="common">Antarctic cod</name>
    <dbReference type="NCBI Taxonomy" id="36200"/>
    <lineage>
        <taxon>Eukaryota</taxon>
        <taxon>Metazoa</taxon>
        <taxon>Chordata</taxon>
        <taxon>Craniata</taxon>
        <taxon>Vertebrata</taxon>
        <taxon>Euteleostomi</taxon>
        <taxon>Actinopterygii</taxon>
        <taxon>Neopterygii</taxon>
        <taxon>Teleostei</taxon>
        <taxon>Neoteleostei</taxon>
        <taxon>Acanthomorphata</taxon>
        <taxon>Eupercaria</taxon>
        <taxon>Perciformes</taxon>
        <taxon>Notothenioidei</taxon>
        <taxon>Nototheniidae</taxon>
        <taxon>Dissostichus</taxon>
    </lineage>
</organism>
<gene>
    <name evidence="8" type="ORF">F7725_007567</name>
</gene>
<protein>
    <recommendedName>
        <fullName evidence="7">DUF4605 domain-containing protein</fullName>
    </recommendedName>
</protein>
<name>A0A7J5Y4R5_DISMA</name>
<evidence type="ECO:0000256" key="4">
    <source>
        <dbReference type="ARBA" id="ARBA00022989"/>
    </source>
</evidence>
<keyword evidence="3 6" id="KW-0812">Transmembrane</keyword>
<evidence type="ECO:0000313" key="8">
    <source>
        <dbReference type="EMBL" id="KAF3844404.1"/>
    </source>
</evidence>
<feature type="transmembrane region" description="Helical" evidence="6">
    <location>
        <begin position="105"/>
        <end position="135"/>
    </location>
</feature>
<evidence type="ECO:0000256" key="6">
    <source>
        <dbReference type="SAM" id="Phobius"/>
    </source>
</evidence>
<dbReference type="GO" id="GO:0016020">
    <property type="term" value="C:membrane"/>
    <property type="evidence" value="ECO:0007669"/>
    <property type="project" value="UniProtKB-SubCell"/>
</dbReference>
<dbReference type="PANTHER" id="PTHR33690:SF1">
    <property type="entry name" value="FAMILY WITH SEQUENCE SIMILARITY 241 MEMBER A"/>
    <property type="match status" value="1"/>
</dbReference>
<sequence>MYFVDVNLKNSLRKTGEDGKLLNMFTLHDRPLYITSDYRLKAAGPDLPPPGTAAADGPSWTTPPPESLSWTTVSAWGLCFGMLNKGLRGIGFSQMYFGDKIVEPVVIVFFWLLLWFLGIQALGLVGTLCIIIIYIQK</sequence>
<evidence type="ECO:0000313" key="9">
    <source>
        <dbReference type="Proteomes" id="UP000518266"/>
    </source>
</evidence>
<accession>A0A7J5Y4R5</accession>
<dbReference type="OrthoDB" id="9903800at2759"/>
<evidence type="ECO:0000256" key="2">
    <source>
        <dbReference type="ARBA" id="ARBA00006165"/>
    </source>
</evidence>
<comment type="similarity">
    <text evidence="2">Belongs to the FAM241 family.</text>
</comment>
<evidence type="ECO:0000256" key="5">
    <source>
        <dbReference type="ARBA" id="ARBA00023136"/>
    </source>
</evidence>
<proteinExistence type="inferred from homology"/>
<keyword evidence="4 6" id="KW-1133">Transmembrane helix</keyword>
<evidence type="ECO:0000259" key="7">
    <source>
        <dbReference type="Pfam" id="PF15378"/>
    </source>
</evidence>
<dbReference type="InterPro" id="IPR052502">
    <property type="entry name" value="FAM241_domain"/>
</dbReference>
<keyword evidence="9" id="KW-1185">Reference proteome</keyword>
<feature type="domain" description="DUF4605" evidence="7">
    <location>
        <begin position="80"/>
        <end position="136"/>
    </location>
</feature>
<evidence type="ECO:0000256" key="1">
    <source>
        <dbReference type="ARBA" id="ARBA00004167"/>
    </source>
</evidence>
<comment type="caution">
    <text evidence="8">The sequence shown here is derived from an EMBL/GenBank/DDBJ whole genome shotgun (WGS) entry which is preliminary data.</text>
</comment>
<dbReference type="Pfam" id="PF15378">
    <property type="entry name" value="DUF4605"/>
    <property type="match status" value="1"/>
</dbReference>
<dbReference type="InterPro" id="IPR027953">
    <property type="entry name" value="DUF4605"/>
</dbReference>